<dbReference type="OrthoDB" id="9815924at2"/>
<reference evidence="4 5" key="1">
    <citation type="journal article" date="2015" name="Genome Announc.">
        <title>Expanding the biotechnology potential of lactobacilli through comparative genomics of 213 strains and associated genera.</title>
        <authorList>
            <person name="Sun Z."/>
            <person name="Harris H.M."/>
            <person name="McCann A."/>
            <person name="Guo C."/>
            <person name="Argimon S."/>
            <person name="Zhang W."/>
            <person name="Yang X."/>
            <person name="Jeffery I.B."/>
            <person name="Cooney J.C."/>
            <person name="Kagawa T.F."/>
            <person name="Liu W."/>
            <person name="Song Y."/>
            <person name="Salvetti E."/>
            <person name="Wrobel A."/>
            <person name="Rasinkangas P."/>
            <person name="Parkhill J."/>
            <person name="Rea M.C."/>
            <person name="O'Sullivan O."/>
            <person name="Ritari J."/>
            <person name="Douillard F.P."/>
            <person name="Paul Ross R."/>
            <person name="Yang R."/>
            <person name="Briner A.E."/>
            <person name="Felis G.E."/>
            <person name="de Vos W.M."/>
            <person name="Barrangou R."/>
            <person name="Klaenhammer T.R."/>
            <person name="Caufield P.W."/>
            <person name="Cui Y."/>
            <person name="Zhang H."/>
            <person name="O'Toole P.W."/>
        </authorList>
    </citation>
    <scope>NUCLEOTIDE SEQUENCE [LARGE SCALE GENOMIC DNA]</scope>
    <source>
        <strain evidence="4 5">DSM 20444</strain>
    </source>
</reference>
<evidence type="ECO:0000313" key="5">
    <source>
        <dbReference type="Proteomes" id="UP000050898"/>
    </source>
</evidence>
<evidence type="ECO:0000259" key="3">
    <source>
        <dbReference type="PROSITE" id="PS50977"/>
    </source>
</evidence>
<dbReference type="InterPro" id="IPR001647">
    <property type="entry name" value="HTH_TetR"/>
</dbReference>
<dbReference type="PROSITE" id="PS50977">
    <property type="entry name" value="HTH_TETR_2"/>
    <property type="match status" value="1"/>
</dbReference>
<keyword evidence="5" id="KW-1185">Reference proteome</keyword>
<comment type="caution">
    <text evidence="4">The sequence shown here is derived from an EMBL/GenBank/DDBJ whole genome shotgun (WGS) entry which is preliminary data.</text>
</comment>
<dbReference type="Pfam" id="PF00440">
    <property type="entry name" value="TetR_N"/>
    <property type="match status" value="1"/>
</dbReference>
<accession>J0UQ86</accession>
<gene>
    <name evidence="4" type="ORF">FD00_GL001987</name>
</gene>
<dbReference type="Gene3D" id="1.10.357.10">
    <property type="entry name" value="Tetracycline Repressor, domain 2"/>
    <property type="match status" value="1"/>
</dbReference>
<feature type="domain" description="HTH tetR-type" evidence="3">
    <location>
        <begin position="3"/>
        <end position="63"/>
    </location>
</feature>
<dbReference type="AlphaFoldDB" id="J0UQ86"/>
<organism evidence="4 5">
    <name type="scientific">Liquorilactobacillus mali KCTC 3596 = DSM 20444</name>
    <dbReference type="NCBI Taxonomy" id="1046596"/>
    <lineage>
        <taxon>Bacteria</taxon>
        <taxon>Bacillati</taxon>
        <taxon>Bacillota</taxon>
        <taxon>Bacilli</taxon>
        <taxon>Lactobacillales</taxon>
        <taxon>Lactobacillaceae</taxon>
        <taxon>Liquorilactobacillus</taxon>
    </lineage>
</organism>
<dbReference type="Proteomes" id="UP000050898">
    <property type="component" value="Unassembled WGS sequence"/>
</dbReference>
<dbReference type="PRINTS" id="PR00455">
    <property type="entry name" value="HTHTETR"/>
</dbReference>
<dbReference type="PATRIC" id="fig|1046596.6.peg.2083"/>
<dbReference type="PANTHER" id="PTHR43479">
    <property type="entry name" value="ACREF/ENVCD OPERON REPRESSOR-RELATED"/>
    <property type="match status" value="1"/>
</dbReference>
<dbReference type="InterPro" id="IPR050624">
    <property type="entry name" value="HTH-type_Tx_Regulator"/>
</dbReference>
<dbReference type="RefSeq" id="WP_003690762.1">
    <property type="nucleotide sequence ID" value="NZ_AKKT01000157.1"/>
</dbReference>
<name>J0UQ86_9LACO</name>
<dbReference type="SUPFAM" id="SSF46689">
    <property type="entry name" value="Homeodomain-like"/>
    <property type="match status" value="1"/>
</dbReference>
<evidence type="ECO:0000256" key="2">
    <source>
        <dbReference type="PROSITE-ProRule" id="PRU00335"/>
    </source>
</evidence>
<dbReference type="InterPro" id="IPR009057">
    <property type="entry name" value="Homeodomain-like_sf"/>
</dbReference>
<evidence type="ECO:0000313" key="4">
    <source>
        <dbReference type="EMBL" id="KRN08663.1"/>
    </source>
</evidence>
<dbReference type="PANTHER" id="PTHR43479:SF11">
    <property type="entry name" value="ACREF_ENVCD OPERON REPRESSOR-RELATED"/>
    <property type="match status" value="1"/>
</dbReference>
<sequence length="184" mass="21299">MTKLTNDLILKTAAELVEQKGATDVTLSDVGIALGTSHAAIYKHFKNKRDLWTSLSLYWLDQVLIDILPFNTDHYASKKEIAHDWLWKFANGKMQAYWHNPQMFKLYTDYIENDPVVLERHLNDLYQSLAKALKIRDMARIRALIQAFACFTTPAFSSTWGPESRQQFEAIWQLIAPSFNETED</sequence>
<proteinExistence type="predicted"/>
<dbReference type="GO" id="GO:0003677">
    <property type="term" value="F:DNA binding"/>
    <property type="evidence" value="ECO:0007669"/>
    <property type="project" value="UniProtKB-UniRule"/>
</dbReference>
<dbReference type="GeneID" id="98317495"/>
<feature type="DNA-binding region" description="H-T-H motif" evidence="2">
    <location>
        <begin position="26"/>
        <end position="45"/>
    </location>
</feature>
<protein>
    <submittedName>
        <fullName evidence="4">Transcriptional regulator</fullName>
    </submittedName>
</protein>
<keyword evidence="1 2" id="KW-0238">DNA-binding</keyword>
<dbReference type="EMBL" id="AYYH01000058">
    <property type="protein sequence ID" value="KRN08663.1"/>
    <property type="molecule type" value="Genomic_DNA"/>
</dbReference>
<evidence type="ECO:0000256" key="1">
    <source>
        <dbReference type="ARBA" id="ARBA00023125"/>
    </source>
</evidence>